<evidence type="ECO:0000313" key="6">
    <source>
        <dbReference type="EMBL" id="CAF9929443.1"/>
    </source>
</evidence>
<evidence type="ECO:0000256" key="3">
    <source>
        <dbReference type="SAM" id="MobiDB-lite"/>
    </source>
</evidence>
<keyword evidence="4" id="KW-1133">Transmembrane helix</keyword>
<dbReference type="GO" id="GO:0003677">
    <property type="term" value="F:DNA binding"/>
    <property type="evidence" value="ECO:0007669"/>
    <property type="project" value="InterPro"/>
</dbReference>
<evidence type="ECO:0000256" key="2">
    <source>
        <dbReference type="ARBA" id="ARBA00023321"/>
    </source>
</evidence>
<evidence type="ECO:0000259" key="5">
    <source>
        <dbReference type="PROSITE" id="PS51299"/>
    </source>
</evidence>
<keyword evidence="4" id="KW-0812">Transmembrane</keyword>
<evidence type="ECO:0000256" key="4">
    <source>
        <dbReference type="SAM" id="Phobius"/>
    </source>
</evidence>
<dbReference type="GO" id="GO:0044820">
    <property type="term" value="P:mitotic telomere tethering at nuclear periphery"/>
    <property type="evidence" value="ECO:0007669"/>
    <property type="project" value="TreeGrafter"/>
</dbReference>
<organism evidence="6 7">
    <name type="scientific">Gomphillus americanus</name>
    <dbReference type="NCBI Taxonomy" id="1940652"/>
    <lineage>
        <taxon>Eukaryota</taxon>
        <taxon>Fungi</taxon>
        <taxon>Dikarya</taxon>
        <taxon>Ascomycota</taxon>
        <taxon>Pezizomycotina</taxon>
        <taxon>Lecanoromycetes</taxon>
        <taxon>OSLEUM clade</taxon>
        <taxon>Ostropomycetidae</taxon>
        <taxon>Ostropales</taxon>
        <taxon>Graphidaceae</taxon>
        <taxon>Gomphilloideae</taxon>
        <taxon>Gomphillus</taxon>
    </lineage>
</organism>
<dbReference type="GO" id="GO:0048315">
    <property type="term" value="P:conidium formation"/>
    <property type="evidence" value="ECO:0007669"/>
    <property type="project" value="UniProtKB-KW"/>
</dbReference>
<dbReference type="PANTHER" id="PTHR38044:SF1">
    <property type="entry name" value="BOUQUET FORMATION PROTEIN 4"/>
    <property type="match status" value="1"/>
</dbReference>
<comment type="caution">
    <text evidence="6">The sequence shown here is derived from an EMBL/GenBank/DDBJ whole genome shotgun (WGS) entry which is preliminary data.</text>
</comment>
<dbReference type="InterPro" id="IPR036887">
    <property type="entry name" value="HTH_APSES_sf"/>
</dbReference>
<dbReference type="PANTHER" id="PTHR38044">
    <property type="entry name" value="BOUQUET FORMATION PROTEIN 4"/>
    <property type="match status" value="1"/>
</dbReference>
<feature type="region of interest" description="Disordered" evidence="3">
    <location>
        <begin position="188"/>
        <end position="231"/>
    </location>
</feature>
<keyword evidence="4" id="KW-0472">Membrane</keyword>
<proteinExistence type="predicted"/>
<dbReference type="GO" id="GO:0030435">
    <property type="term" value="P:sporulation resulting in formation of a cellular spore"/>
    <property type="evidence" value="ECO:0007669"/>
    <property type="project" value="UniProtKB-KW"/>
</dbReference>
<dbReference type="PROSITE" id="PS51299">
    <property type="entry name" value="HTH_APSES"/>
    <property type="match status" value="1"/>
</dbReference>
<protein>
    <recommendedName>
        <fullName evidence="5">HTH APSES-type domain-containing protein</fullName>
    </recommendedName>
</protein>
<dbReference type="AlphaFoldDB" id="A0A8H3FXF1"/>
<keyword evidence="2" id="KW-0183">Conidiation</keyword>
<dbReference type="OrthoDB" id="5346159at2759"/>
<evidence type="ECO:0000256" key="1">
    <source>
        <dbReference type="ARBA" id="ARBA00022969"/>
    </source>
</evidence>
<dbReference type="GO" id="GO:1990862">
    <property type="term" value="C:nuclear membrane complex Bqt3-Bqt4"/>
    <property type="evidence" value="ECO:0007669"/>
    <property type="project" value="InterPro"/>
</dbReference>
<dbReference type="InterPro" id="IPR018004">
    <property type="entry name" value="KilA/APSES_HTH"/>
</dbReference>
<dbReference type="Proteomes" id="UP000664169">
    <property type="component" value="Unassembled WGS sequence"/>
</dbReference>
<dbReference type="InterPro" id="IPR003163">
    <property type="entry name" value="Tscrpt_reg_HTH_APSES-type"/>
</dbReference>
<name>A0A8H3FXF1_9LECA</name>
<feature type="domain" description="HTH APSES-type" evidence="5">
    <location>
        <begin position="64"/>
        <end position="175"/>
    </location>
</feature>
<dbReference type="SMART" id="SM01252">
    <property type="entry name" value="KilA-N"/>
    <property type="match status" value="1"/>
</dbReference>
<gene>
    <name evidence="6" type="ORF">GOMPHAMPRED_005403</name>
</gene>
<accession>A0A8H3FXF1</accession>
<dbReference type="GO" id="GO:0070197">
    <property type="term" value="P:meiotic attachment of telomere to nuclear envelope"/>
    <property type="evidence" value="ECO:0007669"/>
    <property type="project" value="InterPro"/>
</dbReference>
<sequence>MAARTLPSKRNPIFEEKAPDHADLVARRRLGQTTLKAKPGSVGMSNATKPEHLGTFEYAHLKVPLPESLKGTGMFSVPYPEAYFLMRRSSDGHVSATGMFKATFPWAKLEEEHQERQYIKDLSTTAQDEVAGNVWITESAALKLADEYQIRAWIVALLDPSPIIVDDKKAIASPPMYKFKAFEKSNLPPSLASPNKARAHRAGSPSKKDASPRKRVTKATKEANATTARQASEALQSALDAASIRSVSIEPVINGGLSPSAATKPTKKRGKKADKEAEPITKVEKTEADKNITVNVQTTIQTEGDHQTEQTTVKVTMPEGIPELPTPENMEQVIADAKKMVEEARALEQNGDDSKTVLKRKADILDADDDLDEADDVGTPEFKRIRLAEQQAKKRTVLSRALAGVAVSLAIGAVIPYALGG</sequence>
<dbReference type="InterPro" id="IPR037548">
    <property type="entry name" value="Bqt4"/>
</dbReference>
<keyword evidence="7" id="KW-1185">Reference proteome</keyword>
<reference evidence="6" key="1">
    <citation type="submission" date="2021-03" db="EMBL/GenBank/DDBJ databases">
        <authorList>
            <person name="Tagirdzhanova G."/>
        </authorList>
    </citation>
    <scope>NUCLEOTIDE SEQUENCE</scope>
</reference>
<feature type="region of interest" description="Disordered" evidence="3">
    <location>
        <begin position="252"/>
        <end position="279"/>
    </location>
</feature>
<dbReference type="EMBL" id="CAJPDQ010000032">
    <property type="protein sequence ID" value="CAF9929443.1"/>
    <property type="molecule type" value="Genomic_DNA"/>
</dbReference>
<dbReference type="SUPFAM" id="SSF54616">
    <property type="entry name" value="DNA-binding domain of Mlu1-box binding protein MBP1"/>
    <property type="match status" value="1"/>
</dbReference>
<feature type="transmembrane region" description="Helical" evidence="4">
    <location>
        <begin position="401"/>
        <end position="419"/>
    </location>
</feature>
<evidence type="ECO:0000313" key="7">
    <source>
        <dbReference type="Proteomes" id="UP000664169"/>
    </source>
</evidence>
<keyword evidence="1" id="KW-0749">Sporulation</keyword>